<dbReference type="EMBL" id="CATNWA010017611">
    <property type="protein sequence ID" value="CAI9601818.1"/>
    <property type="molecule type" value="Genomic_DNA"/>
</dbReference>
<comment type="caution">
    <text evidence="2">The sequence shown here is derived from an EMBL/GenBank/DDBJ whole genome shotgun (WGS) entry which is preliminary data.</text>
</comment>
<proteinExistence type="predicted"/>
<evidence type="ECO:0000313" key="3">
    <source>
        <dbReference type="Proteomes" id="UP001162483"/>
    </source>
</evidence>
<evidence type="ECO:0000313" key="2">
    <source>
        <dbReference type="EMBL" id="CAI9617299.1"/>
    </source>
</evidence>
<gene>
    <name evidence="1" type="ORF">SPARVUS_LOCUS13036015</name>
    <name evidence="2" type="ORF">SPARVUS_LOCUS15526954</name>
</gene>
<evidence type="ECO:0000313" key="1">
    <source>
        <dbReference type="EMBL" id="CAI9601818.1"/>
    </source>
</evidence>
<dbReference type="EMBL" id="CATNWA010020227">
    <property type="protein sequence ID" value="CAI9617299.1"/>
    <property type="molecule type" value="Genomic_DNA"/>
</dbReference>
<dbReference type="Proteomes" id="UP001162483">
    <property type="component" value="Unassembled WGS sequence"/>
</dbReference>
<protein>
    <submittedName>
        <fullName evidence="2">Uncharacterized protein</fullName>
    </submittedName>
</protein>
<name>A0ABN9H830_9NEOB</name>
<keyword evidence="3" id="KW-1185">Reference proteome</keyword>
<reference evidence="2" key="1">
    <citation type="submission" date="2023-05" db="EMBL/GenBank/DDBJ databases">
        <authorList>
            <person name="Stuckert A."/>
        </authorList>
    </citation>
    <scope>NUCLEOTIDE SEQUENCE</scope>
</reference>
<organism evidence="2 3">
    <name type="scientific">Staurois parvus</name>
    <dbReference type="NCBI Taxonomy" id="386267"/>
    <lineage>
        <taxon>Eukaryota</taxon>
        <taxon>Metazoa</taxon>
        <taxon>Chordata</taxon>
        <taxon>Craniata</taxon>
        <taxon>Vertebrata</taxon>
        <taxon>Euteleostomi</taxon>
        <taxon>Amphibia</taxon>
        <taxon>Batrachia</taxon>
        <taxon>Anura</taxon>
        <taxon>Neobatrachia</taxon>
        <taxon>Ranoidea</taxon>
        <taxon>Ranidae</taxon>
        <taxon>Staurois</taxon>
    </lineage>
</organism>
<accession>A0ABN9H830</accession>
<sequence length="55" mass="6028">MLLPSPRVSHGSLYGLPLLLSPSPHSAAMCHFQVSSHCWCVKFFDIGCRQITGLT</sequence>